<evidence type="ECO:0000313" key="3">
    <source>
        <dbReference type="Proteomes" id="UP000015104"/>
    </source>
</evidence>
<accession>T1K2Y3</accession>
<dbReference type="Pfam" id="PF20146">
    <property type="entry name" value="NRF"/>
    <property type="match status" value="1"/>
</dbReference>
<keyword evidence="3" id="KW-1185">Reference proteome</keyword>
<dbReference type="EnsemblMetazoa" id="tetur04g06720.1">
    <property type="protein sequence ID" value="tetur04g06720.1"/>
    <property type="gene ID" value="tetur04g06720"/>
</dbReference>
<proteinExistence type="predicted"/>
<name>T1K2Y3_TETUR</name>
<evidence type="ECO:0000313" key="2">
    <source>
        <dbReference type="EnsemblMetazoa" id="tetur04g06720.1"/>
    </source>
</evidence>
<organism evidence="2 3">
    <name type="scientific">Tetranychus urticae</name>
    <name type="common">Two-spotted spider mite</name>
    <dbReference type="NCBI Taxonomy" id="32264"/>
    <lineage>
        <taxon>Eukaryota</taxon>
        <taxon>Metazoa</taxon>
        <taxon>Ecdysozoa</taxon>
        <taxon>Arthropoda</taxon>
        <taxon>Chelicerata</taxon>
        <taxon>Arachnida</taxon>
        <taxon>Acari</taxon>
        <taxon>Acariformes</taxon>
        <taxon>Trombidiformes</taxon>
        <taxon>Prostigmata</taxon>
        <taxon>Eleutherengona</taxon>
        <taxon>Raphignathae</taxon>
        <taxon>Tetranychoidea</taxon>
        <taxon>Tetranychidae</taxon>
        <taxon>Tetranychus</taxon>
    </lineage>
</organism>
<feature type="domain" description="Nose resistant-to-fluoxetine protein N-terminal" evidence="1">
    <location>
        <begin position="21"/>
        <end position="117"/>
    </location>
</feature>
<dbReference type="EMBL" id="CAEY01001369">
    <property type="status" value="NOT_ANNOTATED_CDS"/>
    <property type="molecule type" value="Genomic_DNA"/>
</dbReference>
<dbReference type="HOGENOM" id="CLU_1688838_0_0_1"/>
<evidence type="ECO:0000259" key="1">
    <source>
        <dbReference type="Pfam" id="PF20146"/>
    </source>
</evidence>
<protein>
    <recommendedName>
        <fullName evidence="1">Nose resistant-to-fluoxetine protein N-terminal domain-containing protein</fullName>
    </recommendedName>
</protein>
<sequence>MMIKQFSVGSVRVLRYFVLSLSGSRPNSFLDGNYAAFGSYDTCLSFSAFYDNKDDRTDDQNAKGQYCLTSFEPDLSINGQILGQLYPHYFDSKYNFTIKVGFCVPSVCSQNDVQQIITQGIPRQKLLNNFLLVSIYLMTLIS</sequence>
<dbReference type="AlphaFoldDB" id="T1K2Y3"/>
<reference evidence="3" key="1">
    <citation type="submission" date="2011-08" db="EMBL/GenBank/DDBJ databases">
        <authorList>
            <person name="Rombauts S."/>
        </authorList>
    </citation>
    <scope>NUCLEOTIDE SEQUENCE</scope>
    <source>
        <strain evidence="3">London</strain>
    </source>
</reference>
<dbReference type="Proteomes" id="UP000015104">
    <property type="component" value="Unassembled WGS sequence"/>
</dbReference>
<reference evidence="2" key="2">
    <citation type="submission" date="2015-06" db="UniProtKB">
        <authorList>
            <consortium name="EnsemblMetazoa"/>
        </authorList>
    </citation>
    <scope>IDENTIFICATION</scope>
</reference>
<dbReference type="InterPro" id="IPR006621">
    <property type="entry name" value="Nose-resist-to-fluoxetine_N"/>
</dbReference>